<dbReference type="Pfam" id="PF07568">
    <property type="entry name" value="HisKA_2"/>
    <property type="match status" value="1"/>
</dbReference>
<keyword evidence="9" id="KW-0472">Membrane</keyword>
<dbReference type="SMART" id="SM00387">
    <property type="entry name" value="HATPase_c"/>
    <property type="match status" value="1"/>
</dbReference>
<evidence type="ECO:0000256" key="5">
    <source>
        <dbReference type="ARBA" id="ARBA00022741"/>
    </source>
</evidence>
<sequence length="742" mass="84842">MKFLKIIVLAASFMLLILSSCNHAADNKFTTLTDTVKIQKLLDSGNAFLWREGDEKQDLDSAYAYFSKAEKLSDSLGAREWKNNIYATLGDYYYESGNDSLGKAYFMRVIQDYQRSGDLKQEALAWLRFGNTKGWDQKQTKQNLASSQMAFNLFKKNGNTEDAALALKQIADIHYQLRNIPLAEIELLEVLKMYQSINYKNLHYTYDLLSGIAIINGRYNKALFYAQEMIKSMHSTGDSISAGSFYLRLADIYFRLGNYTESIKWWRKSYDHYYIGHQTVRYDLARSTIFAMIGAGQSKQGLEFIKSILKIMPPRTSNDKRNSFLALGMCYEALGKYKNAEGYFTDAINEDKLTEPDALSSTINFYTGRFYVNTGRYSNAVYFLQRVIDLRKQYPGISRIMDTEYLLFKVDSAAARPYLAIKHLQVHNMLKDSIFNETKSKQIEELQIQYETDKKEQNIQLLENHAKFQQINLNITYGGILFLLIIIGVLYNFYRIKKKSNDDLQSKQIVINQKNSSLLQLVNEKEWLLKEIHHRVKNNLQIVQSLLNSQASYLKDKEALSAIQNSKNRVQAISLIHQKLYQSDNMAMINMNIYIQELCLHLRHSFETSNRILFELNIDAVELDVSQAVPVGLIMNEAITNSIKYAFPDDAKGVISISLQQVEGNTIVLTVTDNGIGLPENFNALKNEALGIKLMNGLSEDLDGKFSISQDQGTVIKLSFVINKSLLKKLPSTNSDFNVTVL</sequence>
<dbReference type="InterPro" id="IPR003594">
    <property type="entry name" value="HATPase_dom"/>
</dbReference>
<dbReference type="InterPro" id="IPR011990">
    <property type="entry name" value="TPR-like_helical_dom_sf"/>
</dbReference>
<feature type="repeat" description="TPR" evidence="8">
    <location>
        <begin position="321"/>
        <end position="354"/>
    </location>
</feature>
<feature type="domain" description="Histidine kinase/HSP90-like ATPase" evidence="11">
    <location>
        <begin position="626"/>
        <end position="724"/>
    </location>
</feature>
<protein>
    <recommendedName>
        <fullName evidence="2">histidine kinase</fullName>
        <ecNumber evidence="2">2.7.13.3</ecNumber>
    </recommendedName>
</protein>
<dbReference type="PROSITE" id="PS50005">
    <property type="entry name" value="TPR"/>
    <property type="match status" value="2"/>
</dbReference>
<dbReference type="Pfam" id="PF02518">
    <property type="entry name" value="HATPase_c"/>
    <property type="match status" value="1"/>
</dbReference>
<keyword evidence="5" id="KW-0547">Nucleotide-binding</keyword>
<proteinExistence type="predicted"/>
<dbReference type="Gene3D" id="1.25.40.10">
    <property type="entry name" value="Tetratricopeptide repeat domain"/>
    <property type="match status" value="2"/>
</dbReference>
<evidence type="ECO:0000256" key="10">
    <source>
        <dbReference type="SAM" id="SignalP"/>
    </source>
</evidence>
<comment type="caution">
    <text evidence="12">The sequence shown here is derived from an EMBL/GenBank/DDBJ whole genome shotgun (WGS) entry which is preliminary data.</text>
</comment>
<dbReference type="SMART" id="SM00028">
    <property type="entry name" value="TPR"/>
    <property type="match status" value="4"/>
</dbReference>
<dbReference type="PANTHER" id="PTHR41523:SF8">
    <property type="entry name" value="ETHYLENE RESPONSE SENSOR PROTEIN"/>
    <property type="match status" value="1"/>
</dbReference>
<dbReference type="Gene3D" id="3.30.450.20">
    <property type="entry name" value="PAS domain"/>
    <property type="match status" value="1"/>
</dbReference>
<dbReference type="Proteomes" id="UP000295620">
    <property type="component" value="Unassembled WGS sequence"/>
</dbReference>
<dbReference type="InterPro" id="IPR036890">
    <property type="entry name" value="HATPase_C_sf"/>
</dbReference>
<evidence type="ECO:0000256" key="7">
    <source>
        <dbReference type="ARBA" id="ARBA00022840"/>
    </source>
</evidence>
<keyword evidence="9" id="KW-0812">Transmembrane</keyword>
<evidence type="ECO:0000256" key="2">
    <source>
        <dbReference type="ARBA" id="ARBA00012438"/>
    </source>
</evidence>
<dbReference type="GO" id="GO:0004673">
    <property type="term" value="F:protein histidine kinase activity"/>
    <property type="evidence" value="ECO:0007669"/>
    <property type="project" value="UniProtKB-EC"/>
</dbReference>
<name>A0A4R6SRW6_9SPHI</name>
<dbReference type="SUPFAM" id="SSF48452">
    <property type="entry name" value="TPR-like"/>
    <property type="match status" value="2"/>
</dbReference>
<feature type="signal peptide" evidence="10">
    <location>
        <begin position="1"/>
        <end position="24"/>
    </location>
</feature>
<dbReference type="RefSeq" id="WP_133577321.1">
    <property type="nucleotide sequence ID" value="NZ_SNYC01000006.1"/>
</dbReference>
<dbReference type="GO" id="GO:0005524">
    <property type="term" value="F:ATP binding"/>
    <property type="evidence" value="ECO:0007669"/>
    <property type="project" value="UniProtKB-KW"/>
</dbReference>
<dbReference type="Gene3D" id="3.30.565.10">
    <property type="entry name" value="Histidine kinase-like ATPase, C-terminal domain"/>
    <property type="match status" value="1"/>
</dbReference>
<organism evidence="12 13">
    <name type="scientific">Pedobacter metabolipauper</name>
    <dbReference type="NCBI Taxonomy" id="425513"/>
    <lineage>
        <taxon>Bacteria</taxon>
        <taxon>Pseudomonadati</taxon>
        <taxon>Bacteroidota</taxon>
        <taxon>Sphingobacteriia</taxon>
        <taxon>Sphingobacteriales</taxon>
        <taxon>Sphingobacteriaceae</taxon>
        <taxon>Pedobacter</taxon>
    </lineage>
</organism>
<dbReference type="PROSITE" id="PS51257">
    <property type="entry name" value="PROKAR_LIPOPROTEIN"/>
    <property type="match status" value="1"/>
</dbReference>
<dbReference type="PANTHER" id="PTHR41523">
    <property type="entry name" value="TWO-COMPONENT SYSTEM SENSOR PROTEIN"/>
    <property type="match status" value="1"/>
</dbReference>
<dbReference type="Pfam" id="PF13176">
    <property type="entry name" value="TPR_7"/>
    <property type="match status" value="1"/>
</dbReference>
<evidence type="ECO:0000313" key="12">
    <source>
        <dbReference type="EMBL" id="TDQ07343.1"/>
    </source>
</evidence>
<evidence type="ECO:0000256" key="8">
    <source>
        <dbReference type="PROSITE-ProRule" id="PRU00339"/>
    </source>
</evidence>
<keyword evidence="9" id="KW-1133">Transmembrane helix</keyword>
<keyword evidence="10" id="KW-0732">Signal</keyword>
<dbReference type="EMBL" id="SNYC01000006">
    <property type="protein sequence ID" value="TDQ07343.1"/>
    <property type="molecule type" value="Genomic_DNA"/>
</dbReference>
<gene>
    <name evidence="12" type="ORF">ATK78_3464</name>
</gene>
<keyword evidence="4" id="KW-0808">Transferase</keyword>
<dbReference type="OrthoDB" id="1523170at2"/>
<keyword evidence="3" id="KW-0597">Phosphoprotein</keyword>
<feature type="repeat" description="TPR" evidence="8">
    <location>
        <begin position="361"/>
        <end position="394"/>
    </location>
</feature>
<dbReference type="SUPFAM" id="SSF55874">
    <property type="entry name" value="ATPase domain of HSP90 chaperone/DNA topoisomerase II/histidine kinase"/>
    <property type="match status" value="1"/>
</dbReference>
<evidence type="ECO:0000256" key="6">
    <source>
        <dbReference type="ARBA" id="ARBA00022777"/>
    </source>
</evidence>
<keyword evidence="6 12" id="KW-0418">Kinase</keyword>
<comment type="catalytic activity">
    <reaction evidence="1">
        <text>ATP + protein L-histidine = ADP + protein N-phospho-L-histidine.</text>
        <dbReference type="EC" id="2.7.13.3"/>
    </reaction>
</comment>
<feature type="chain" id="PRO_5020512242" description="histidine kinase" evidence="10">
    <location>
        <begin position="25"/>
        <end position="742"/>
    </location>
</feature>
<dbReference type="InterPro" id="IPR011495">
    <property type="entry name" value="Sig_transdc_His_kin_sub2_dim/P"/>
</dbReference>
<accession>A0A4R6SRW6</accession>
<reference evidence="12 13" key="1">
    <citation type="submission" date="2019-03" db="EMBL/GenBank/DDBJ databases">
        <title>Genomic Encyclopedia of Archaeal and Bacterial Type Strains, Phase II (KMG-II): from individual species to whole genera.</title>
        <authorList>
            <person name="Goeker M."/>
        </authorList>
    </citation>
    <scope>NUCLEOTIDE SEQUENCE [LARGE SCALE GENOMIC DNA]</scope>
    <source>
        <strain evidence="12 13">DSM 19035</strain>
    </source>
</reference>
<evidence type="ECO:0000259" key="11">
    <source>
        <dbReference type="SMART" id="SM00387"/>
    </source>
</evidence>
<keyword evidence="13" id="KW-1185">Reference proteome</keyword>
<keyword evidence="8" id="KW-0802">TPR repeat</keyword>
<evidence type="ECO:0000256" key="9">
    <source>
        <dbReference type="SAM" id="Phobius"/>
    </source>
</evidence>
<dbReference type="InterPro" id="IPR019734">
    <property type="entry name" value="TPR_rpt"/>
</dbReference>
<keyword evidence="7" id="KW-0067">ATP-binding</keyword>
<dbReference type="EC" id="2.7.13.3" evidence="2"/>
<evidence type="ECO:0000256" key="3">
    <source>
        <dbReference type="ARBA" id="ARBA00022553"/>
    </source>
</evidence>
<dbReference type="SUPFAM" id="SSF81901">
    <property type="entry name" value="HCP-like"/>
    <property type="match status" value="1"/>
</dbReference>
<evidence type="ECO:0000256" key="4">
    <source>
        <dbReference type="ARBA" id="ARBA00022679"/>
    </source>
</evidence>
<evidence type="ECO:0000256" key="1">
    <source>
        <dbReference type="ARBA" id="ARBA00000085"/>
    </source>
</evidence>
<dbReference type="AlphaFoldDB" id="A0A4R6SRW6"/>
<evidence type="ECO:0000313" key="13">
    <source>
        <dbReference type="Proteomes" id="UP000295620"/>
    </source>
</evidence>
<dbReference type="Pfam" id="PF13181">
    <property type="entry name" value="TPR_8"/>
    <property type="match status" value="1"/>
</dbReference>
<feature type="transmembrane region" description="Helical" evidence="9">
    <location>
        <begin position="475"/>
        <end position="494"/>
    </location>
</feature>